<proteinExistence type="predicted"/>
<name>X1T7N0_9ZZZZ</name>
<dbReference type="GO" id="GO:0016020">
    <property type="term" value="C:membrane"/>
    <property type="evidence" value="ECO:0007669"/>
    <property type="project" value="UniProtKB-SubCell"/>
</dbReference>
<evidence type="ECO:0000313" key="7">
    <source>
        <dbReference type="EMBL" id="GAJ01294.1"/>
    </source>
</evidence>
<evidence type="ECO:0000256" key="1">
    <source>
        <dbReference type="ARBA" id="ARBA00004141"/>
    </source>
</evidence>
<keyword evidence="4 5" id="KW-0472">Membrane</keyword>
<protein>
    <recommendedName>
        <fullName evidence="6">Cation/H+ exchanger transmembrane domain-containing protein</fullName>
    </recommendedName>
</protein>
<accession>X1T7N0</accession>
<dbReference type="EMBL" id="BARW01019990">
    <property type="protein sequence ID" value="GAJ01294.1"/>
    <property type="molecule type" value="Genomic_DNA"/>
</dbReference>
<comment type="caution">
    <text evidence="7">The sequence shown here is derived from an EMBL/GenBank/DDBJ whole genome shotgun (WGS) entry which is preliminary data.</text>
</comment>
<reference evidence="7" key="1">
    <citation type="journal article" date="2014" name="Front. Microbiol.">
        <title>High frequency of phylogenetically diverse reductive dehalogenase-homologous genes in deep subseafloor sedimentary metagenomes.</title>
        <authorList>
            <person name="Kawai M."/>
            <person name="Futagami T."/>
            <person name="Toyoda A."/>
            <person name="Takaki Y."/>
            <person name="Nishi S."/>
            <person name="Hori S."/>
            <person name="Arai W."/>
            <person name="Tsubouchi T."/>
            <person name="Morono Y."/>
            <person name="Uchiyama I."/>
            <person name="Ito T."/>
            <person name="Fujiyama A."/>
            <person name="Inagaki F."/>
            <person name="Takami H."/>
        </authorList>
    </citation>
    <scope>NUCLEOTIDE SEQUENCE</scope>
    <source>
        <strain evidence="7">Expedition CK06-06</strain>
    </source>
</reference>
<feature type="domain" description="Cation/H+ exchanger transmembrane" evidence="6">
    <location>
        <begin position="3"/>
        <end position="241"/>
    </location>
</feature>
<dbReference type="AlphaFoldDB" id="X1T7N0"/>
<feature type="transmembrane region" description="Helical" evidence="5">
    <location>
        <begin position="19"/>
        <end position="40"/>
    </location>
</feature>
<dbReference type="InterPro" id="IPR006153">
    <property type="entry name" value="Cation/H_exchanger_TM"/>
</dbReference>
<keyword evidence="2 5" id="KW-0812">Transmembrane</keyword>
<dbReference type="InterPro" id="IPR038770">
    <property type="entry name" value="Na+/solute_symporter_sf"/>
</dbReference>
<evidence type="ECO:0000256" key="4">
    <source>
        <dbReference type="ARBA" id="ARBA00023136"/>
    </source>
</evidence>
<feature type="transmembrane region" description="Helical" evidence="5">
    <location>
        <begin position="60"/>
        <end position="80"/>
    </location>
</feature>
<dbReference type="PANTHER" id="PTHR43021">
    <property type="entry name" value="NA(+)/H(+) ANTIPORTER-RELATED"/>
    <property type="match status" value="1"/>
</dbReference>
<feature type="transmembrane region" description="Helical" evidence="5">
    <location>
        <begin position="142"/>
        <end position="173"/>
    </location>
</feature>
<sequence length="259" mass="27077">AIIAIINGYRAKGPLTTTLLAVVALDDAIAVVAFAIALGICQPLVNGGNISFYQMLGVPFLHIAEAIAIGIFFAFALIYIAKLVRTRELLLVIVFGMIMLCIGVTNLLGISAVLANMVAGFVVVNRAKKNEMFLAVEGIEDVIFAMFFVLAGLHFDLGVIKAAGILALLIVIGRFSGKYFGARAGALISHAPGEVKKYLGLALLPKAGVTIGLALLAKSAFPAFGAIMMNAILASVIINELVAPPLTKYAIFKAGEASS</sequence>
<feature type="transmembrane region" description="Helical" evidence="5">
    <location>
        <begin position="198"/>
        <end position="217"/>
    </location>
</feature>
<feature type="non-terminal residue" evidence="7">
    <location>
        <position position="1"/>
    </location>
</feature>
<organism evidence="7">
    <name type="scientific">marine sediment metagenome</name>
    <dbReference type="NCBI Taxonomy" id="412755"/>
    <lineage>
        <taxon>unclassified sequences</taxon>
        <taxon>metagenomes</taxon>
        <taxon>ecological metagenomes</taxon>
    </lineage>
</organism>
<dbReference type="Pfam" id="PF00999">
    <property type="entry name" value="Na_H_Exchanger"/>
    <property type="match status" value="1"/>
</dbReference>
<dbReference type="GO" id="GO:1902600">
    <property type="term" value="P:proton transmembrane transport"/>
    <property type="evidence" value="ECO:0007669"/>
    <property type="project" value="InterPro"/>
</dbReference>
<dbReference type="PANTHER" id="PTHR43021:SF2">
    <property type="entry name" value="CATION_H+ EXCHANGER DOMAIN-CONTAINING PROTEIN"/>
    <property type="match status" value="1"/>
</dbReference>
<evidence type="ECO:0000256" key="3">
    <source>
        <dbReference type="ARBA" id="ARBA00022989"/>
    </source>
</evidence>
<dbReference type="GO" id="GO:0015297">
    <property type="term" value="F:antiporter activity"/>
    <property type="evidence" value="ECO:0007669"/>
    <property type="project" value="InterPro"/>
</dbReference>
<feature type="transmembrane region" description="Helical" evidence="5">
    <location>
        <begin position="223"/>
        <end position="243"/>
    </location>
</feature>
<gene>
    <name evidence="7" type="ORF">S12H4_33854</name>
</gene>
<comment type="subcellular location">
    <subcellularLocation>
        <location evidence="1">Membrane</location>
        <topology evidence="1">Multi-pass membrane protein</topology>
    </subcellularLocation>
</comment>
<dbReference type="Gene3D" id="1.20.1530.20">
    <property type="match status" value="1"/>
</dbReference>
<keyword evidence="3 5" id="KW-1133">Transmembrane helix</keyword>
<evidence type="ECO:0000256" key="2">
    <source>
        <dbReference type="ARBA" id="ARBA00022692"/>
    </source>
</evidence>
<evidence type="ECO:0000259" key="6">
    <source>
        <dbReference type="Pfam" id="PF00999"/>
    </source>
</evidence>
<evidence type="ECO:0000256" key="5">
    <source>
        <dbReference type="SAM" id="Phobius"/>
    </source>
</evidence>
<feature type="transmembrane region" description="Helical" evidence="5">
    <location>
        <begin position="89"/>
        <end position="122"/>
    </location>
</feature>